<keyword evidence="4" id="KW-0430">Lectin</keyword>
<dbReference type="GO" id="GO:0016020">
    <property type="term" value="C:membrane"/>
    <property type="evidence" value="ECO:0007669"/>
    <property type="project" value="UniProtKB-SubCell"/>
</dbReference>
<keyword evidence="8" id="KW-0245">EGF-like domain</keyword>
<organism evidence="13 14">
    <name type="scientific">Ridgeia piscesae</name>
    <name type="common">Tubeworm</name>
    <dbReference type="NCBI Taxonomy" id="27915"/>
    <lineage>
        <taxon>Eukaryota</taxon>
        <taxon>Metazoa</taxon>
        <taxon>Spiralia</taxon>
        <taxon>Lophotrochozoa</taxon>
        <taxon>Annelida</taxon>
        <taxon>Polychaeta</taxon>
        <taxon>Sedentaria</taxon>
        <taxon>Canalipalpata</taxon>
        <taxon>Sabellida</taxon>
        <taxon>Siboglinidae</taxon>
        <taxon>Ridgeia</taxon>
    </lineage>
</organism>
<proteinExistence type="predicted"/>
<protein>
    <recommendedName>
        <fullName evidence="12">EGF-like domain-containing protein</fullName>
    </recommendedName>
</protein>
<dbReference type="InterPro" id="IPR000152">
    <property type="entry name" value="EGF-type_Asp/Asn_hydroxyl_site"/>
</dbReference>
<comment type="subcellular location">
    <subcellularLocation>
        <location evidence="1">Membrane</location>
        <topology evidence="1">Single-pass type I membrane protein</topology>
    </subcellularLocation>
</comment>
<dbReference type="GO" id="GO:0005540">
    <property type="term" value="F:hyaluronic acid binding"/>
    <property type="evidence" value="ECO:0007669"/>
    <property type="project" value="TreeGrafter"/>
</dbReference>
<gene>
    <name evidence="13" type="ORF">NP493_159g00035</name>
</gene>
<feature type="chain" id="PRO_5042004576" description="EGF-like domain-containing protein" evidence="11">
    <location>
        <begin position="25"/>
        <end position="353"/>
    </location>
</feature>
<dbReference type="Proteomes" id="UP001209878">
    <property type="component" value="Unassembled WGS sequence"/>
</dbReference>
<comment type="caution">
    <text evidence="13">The sequence shown here is derived from an EMBL/GenBank/DDBJ whole genome shotgun (WGS) entry which is preliminary data.</text>
</comment>
<keyword evidence="5 10" id="KW-1133">Transmembrane helix</keyword>
<keyword evidence="6 10" id="KW-0472">Membrane</keyword>
<evidence type="ECO:0000256" key="7">
    <source>
        <dbReference type="ARBA" id="ARBA00023157"/>
    </source>
</evidence>
<evidence type="ECO:0000313" key="14">
    <source>
        <dbReference type="Proteomes" id="UP001209878"/>
    </source>
</evidence>
<evidence type="ECO:0000256" key="1">
    <source>
        <dbReference type="ARBA" id="ARBA00004479"/>
    </source>
</evidence>
<dbReference type="PROSITE" id="PS01187">
    <property type="entry name" value="EGF_CA"/>
    <property type="match status" value="1"/>
</dbReference>
<comment type="caution">
    <text evidence="8">Lacks conserved residue(s) required for the propagation of feature annotation.</text>
</comment>
<keyword evidence="7 8" id="KW-1015">Disulfide bond</keyword>
<dbReference type="EMBL" id="JAODUO010000159">
    <property type="protein sequence ID" value="KAK2187622.1"/>
    <property type="molecule type" value="Genomic_DNA"/>
</dbReference>
<keyword evidence="14" id="KW-1185">Reference proteome</keyword>
<dbReference type="InterPro" id="IPR051505">
    <property type="entry name" value="C-type_lectin_domain"/>
</dbReference>
<dbReference type="GO" id="GO:0005509">
    <property type="term" value="F:calcium ion binding"/>
    <property type="evidence" value="ECO:0007669"/>
    <property type="project" value="InterPro"/>
</dbReference>
<evidence type="ECO:0000256" key="9">
    <source>
        <dbReference type="SAM" id="MobiDB-lite"/>
    </source>
</evidence>
<dbReference type="PROSITE" id="PS00010">
    <property type="entry name" value="ASX_HYDROXYL"/>
    <property type="match status" value="1"/>
</dbReference>
<dbReference type="InterPro" id="IPR018097">
    <property type="entry name" value="EGF_Ca-bd_CS"/>
</dbReference>
<feature type="compositionally biased region" description="Low complexity" evidence="9">
    <location>
        <begin position="235"/>
        <end position="257"/>
    </location>
</feature>
<dbReference type="CDD" id="cd00054">
    <property type="entry name" value="EGF_CA"/>
    <property type="match status" value="1"/>
</dbReference>
<accession>A0AAD9UFK4</accession>
<evidence type="ECO:0000256" key="4">
    <source>
        <dbReference type="ARBA" id="ARBA00022734"/>
    </source>
</evidence>
<feature type="transmembrane region" description="Helical" evidence="10">
    <location>
        <begin position="275"/>
        <end position="296"/>
    </location>
</feature>
<sequence>MAAFLKQTVLVAALTVAYVRLATTDLVPLTGDHVCVSKTCTAVEKNESYVGCAGCPPDQEPPVDNSTTDCRELPTSTTAVPLPSPASPKCPTSRTQTCYRTVVRYEERSANVKHCCPGYVEKEEGKCIWHHPLHHLACQVTGARLRHFRPSWRCGAHARCVVKSCICDRGYTADSAGFHCIDIDECVTQHPCEHYCNNTDGGYICQCRPSHDLHSNGHNCTAKTLTNPGPAKTQTSTTTVPAAISTTSPPSTPRTSIEGPQRAVHLEDASTSTSLVAGLAAGAALVVVVAAAALYYQRRRAFQRRPAGGDTEHSAYLPPGGATAIIVPPQHDGHLAFENHLYQDLPPHGNTDA</sequence>
<evidence type="ECO:0000256" key="10">
    <source>
        <dbReference type="SAM" id="Phobius"/>
    </source>
</evidence>
<dbReference type="PANTHER" id="PTHR14789:SF2">
    <property type="entry name" value="LAYILIN"/>
    <property type="match status" value="1"/>
</dbReference>
<feature type="disulfide bond" evidence="8">
    <location>
        <begin position="186"/>
        <end position="196"/>
    </location>
</feature>
<dbReference type="SMART" id="SM00181">
    <property type="entry name" value="EGF"/>
    <property type="match status" value="2"/>
</dbReference>
<keyword evidence="2 10" id="KW-0812">Transmembrane</keyword>
<evidence type="ECO:0000256" key="3">
    <source>
        <dbReference type="ARBA" id="ARBA00022729"/>
    </source>
</evidence>
<evidence type="ECO:0000256" key="5">
    <source>
        <dbReference type="ARBA" id="ARBA00022989"/>
    </source>
</evidence>
<reference evidence="13" key="1">
    <citation type="journal article" date="2023" name="Mol. Biol. Evol.">
        <title>Third-Generation Sequencing Reveals the Adaptive Role of the Epigenome in Three Deep-Sea Polychaetes.</title>
        <authorList>
            <person name="Perez M."/>
            <person name="Aroh O."/>
            <person name="Sun Y."/>
            <person name="Lan Y."/>
            <person name="Juniper S.K."/>
            <person name="Young C.R."/>
            <person name="Angers B."/>
            <person name="Qian P.Y."/>
        </authorList>
    </citation>
    <scope>NUCLEOTIDE SEQUENCE</scope>
    <source>
        <strain evidence="13">R07B-5</strain>
    </source>
</reference>
<evidence type="ECO:0000256" key="6">
    <source>
        <dbReference type="ARBA" id="ARBA00023136"/>
    </source>
</evidence>
<dbReference type="PROSITE" id="PS50026">
    <property type="entry name" value="EGF_3"/>
    <property type="match status" value="1"/>
</dbReference>
<evidence type="ECO:0000256" key="8">
    <source>
        <dbReference type="PROSITE-ProRule" id="PRU00076"/>
    </source>
</evidence>
<evidence type="ECO:0000313" key="13">
    <source>
        <dbReference type="EMBL" id="KAK2187622.1"/>
    </source>
</evidence>
<feature type="region of interest" description="Disordered" evidence="9">
    <location>
        <begin position="229"/>
        <end position="258"/>
    </location>
</feature>
<dbReference type="InterPro" id="IPR001881">
    <property type="entry name" value="EGF-like_Ca-bd_dom"/>
</dbReference>
<dbReference type="Gene3D" id="2.10.25.10">
    <property type="entry name" value="Laminin"/>
    <property type="match status" value="1"/>
</dbReference>
<dbReference type="PANTHER" id="PTHR14789">
    <property type="entry name" value="CHONDROLECTIN VARIANT CHODLFDELTAE"/>
    <property type="match status" value="1"/>
</dbReference>
<evidence type="ECO:0000256" key="2">
    <source>
        <dbReference type="ARBA" id="ARBA00022692"/>
    </source>
</evidence>
<dbReference type="InterPro" id="IPR000742">
    <property type="entry name" value="EGF"/>
</dbReference>
<evidence type="ECO:0000259" key="12">
    <source>
        <dbReference type="PROSITE" id="PS50026"/>
    </source>
</evidence>
<feature type="domain" description="EGF-like" evidence="12">
    <location>
        <begin position="182"/>
        <end position="221"/>
    </location>
</feature>
<dbReference type="SUPFAM" id="SSF57196">
    <property type="entry name" value="EGF/Laminin"/>
    <property type="match status" value="1"/>
</dbReference>
<dbReference type="SMART" id="SM00179">
    <property type="entry name" value="EGF_CA"/>
    <property type="match status" value="1"/>
</dbReference>
<dbReference type="GO" id="GO:0030246">
    <property type="term" value="F:carbohydrate binding"/>
    <property type="evidence" value="ECO:0007669"/>
    <property type="project" value="UniProtKB-KW"/>
</dbReference>
<keyword evidence="3 11" id="KW-0732">Signal</keyword>
<name>A0AAD9UFK4_RIDPI</name>
<feature type="signal peptide" evidence="11">
    <location>
        <begin position="1"/>
        <end position="24"/>
    </location>
</feature>
<dbReference type="AlphaFoldDB" id="A0AAD9UFK4"/>
<evidence type="ECO:0000256" key="11">
    <source>
        <dbReference type="SAM" id="SignalP"/>
    </source>
</evidence>